<comment type="caution">
    <text evidence="2">The sequence shown here is derived from an EMBL/GenBank/DDBJ whole genome shotgun (WGS) entry which is preliminary data.</text>
</comment>
<dbReference type="Gene3D" id="1.10.10.60">
    <property type="entry name" value="Homeodomain-like"/>
    <property type="match status" value="1"/>
</dbReference>
<dbReference type="GO" id="GO:0003677">
    <property type="term" value="F:DNA binding"/>
    <property type="evidence" value="ECO:0007669"/>
    <property type="project" value="InterPro"/>
</dbReference>
<gene>
    <name evidence="2" type="ORF">BKD30_11090</name>
</gene>
<organism evidence="2 3">
    <name type="scientific">Tersicoccus phoenicis</name>
    <dbReference type="NCBI Taxonomy" id="554083"/>
    <lineage>
        <taxon>Bacteria</taxon>
        <taxon>Bacillati</taxon>
        <taxon>Actinomycetota</taxon>
        <taxon>Actinomycetes</taxon>
        <taxon>Micrococcales</taxon>
        <taxon>Micrococcaceae</taxon>
        <taxon>Tersicoccus</taxon>
    </lineage>
</organism>
<feature type="domain" description="Resolvase HTH" evidence="1">
    <location>
        <begin position="3"/>
        <end position="46"/>
    </location>
</feature>
<accession>A0A1R1L861</accession>
<dbReference type="EMBL" id="MRDE01000069">
    <property type="protein sequence ID" value="OMH23724.1"/>
    <property type="molecule type" value="Genomic_DNA"/>
</dbReference>
<proteinExistence type="predicted"/>
<feature type="non-terminal residue" evidence="2">
    <location>
        <position position="1"/>
    </location>
</feature>
<name>A0A1R1L861_9MICC</name>
<dbReference type="OrthoDB" id="3621759at2"/>
<dbReference type="InterPro" id="IPR006120">
    <property type="entry name" value="Resolvase_HTH_dom"/>
</dbReference>
<dbReference type="Proteomes" id="UP000187085">
    <property type="component" value="Unassembled WGS sequence"/>
</dbReference>
<evidence type="ECO:0000313" key="2">
    <source>
        <dbReference type="EMBL" id="OMH23724.1"/>
    </source>
</evidence>
<protein>
    <submittedName>
        <fullName evidence="2">DNA invertase</fullName>
    </submittedName>
</protein>
<dbReference type="RefSeq" id="WP_143588173.1">
    <property type="nucleotide sequence ID" value="NZ_MRDE01000069.1"/>
</dbReference>
<reference evidence="2 3" key="1">
    <citation type="submission" date="2016-12" db="EMBL/GenBank/DDBJ databases">
        <title>Draft genome of Tersicoccus phoenicis 1P05MA.</title>
        <authorList>
            <person name="Nakajima Y."/>
            <person name="Yoshizawa S."/>
            <person name="Nakamura K."/>
            <person name="Ogura Y."/>
            <person name="Hayashi T."/>
            <person name="Kogure K."/>
        </authorList>
    </citation>
    <scope>NUCLEOTIDE SEQUENCE [LARGE SCALE GENOMIC DNA]</scope>
    <source>
        <strain evidence="2 3">1p05MA</strain>
    </source>
</reference>
<evidence type="ECO:0000313" key="3">
    <source>
        <dbReference type="Proteomes" id="UP000187085"/>
    </source>
</evidence>
<keyword evidence="3" id="KW-1185">Reference proteome</keyword>
<dbReference type="InterPro" id="IPR009057">
    <property type="entry name" value="Homeodomain-like_sf"/>
</dbReference>
<dbReference type="GO" id="GO:0000150">
    <property type="term" value="F:DNA strand exchange activity"/>
    <property type="evidence" value="ECO:0007669"/>
    <property type="project" value="InterPro"/>
</dbReference>
<dbReference type="Pfam" id="PF02796">
    <property type="entry name" value="HTH_7"/>
    <property type="match status" value="1"/>
</dbReference>
<dbReference type="AlphaFoldDB" id="A0A1R1L861"/>
<evidence type="ECO:0000259" key="1">
    <source>
        <dbReference type="Pfam" id="PF02796"/>
    </source>
</evidence>
<sequence>TGGRPSRLSADQVRTARRLYEQQDMTVAQIGDVLGVSRTTIYRALARHTEPVAARRPKPAPTM</sequence>
<dbReference type="SUPFAM" id="SSF46689">
    <property type="entry name" value="Homeodomain-like"/>
    <property type="match status" value="1"/>
</dbReference>
<dbReference type="CDD" id="cd00569">
    <property type="entry name" value="HTH_Hin_like"/>
    <property type="match status" value="1"/>
</dbReference>